<feature type="transmembrane region" description="Helical" evidence="1">
    <location>
        <begin position="170"/>
        <end position="189"/>
    </location>
</feature>
<organism evidence="2 3">
    <name type="scientific">Micromonospora haikouensis</name>
    <dbReference type="NCBI Taxonomy" id="686309"/>
    <lineage>
        <taxon>Bacteria</taxon>
        <taxon>Bacillati</taxon>
        <taxon>Actinomycetota</taxon>
        <taxon>Actinomycetes</taxon>
        <taxon>Micromonosporales</taxon>
        <taxon>Micromonosporaceae</taxon>
        <taxon>Micromonospora</taxon>
    </lineage>
</organism>
<evidence type="ECO:0000256" key="1">
    <source>
        <dbReference type="SAM" id="Phobius"/>
    </source>
</evidence>
<evidence type="ECO:0000313" key="3">
    <source>
        <dbReference type="Proteomes" id="UP000199375"/>
    </source>
</evidence>
<name>A0A1C4XUE8_9ACTN</name>
<keyword evidence="1" id="KW-1133">Transmembrane helix</keyword>
<dbReference type="AlphaFoldDB" id="A0A1C4XUE8"/>
<keyword evidence="1" id="KW-0812">Transmembrane</keyword>
<evidence type="ECO:0000313" key="2">
    <source>
        <dbReference type="EMBL" id="SCF12084.1"/>
    </source>
</evidence>
<proteinExistence type="predicted"/>
<dbReference type="EMBL" id="FMCW01000030">
    <property type="protein sequence ID" value="SCF12084.1"/>
    <property type="molecule type" value="Genomic_DNA"/>
</dbReference>
<gene>
    <name evidence="2" type="ORF">GA0070558_1309</name>
</gene>
<feature type="transmembrane region" description="Helical" evidence="1">
    <location>
        <begin position="104"/>
        <end position="129"/>
    </location>
</feature>
<feature type="transmembrane region" description="Helical" evidence="1">
    <location>
        <begin position="73"/>
        <end position="92"/>
    </location>
</feature>
<feature type="transmembrane region" description="Helical" evidence="1">
    <location>
        <begin position="141"/>
        <end position="163"/>
    </location>
</feature>
<protein>
    <submittedName>
        <fullName evidence="2">Uncharacterized protein</fullName>
    </submittedName>
</protein>
<sequence length="231" mass="25327">MTTESIAAGGDPRRLLSDIRSLAHQVRLDQRMTWVALLVLGVVTLVGIPFDWLGMTVHCHPDTSCEFARRGVLFYWPPALLLAYTAIAVCYVRAARSRGLGARALPYAIAGAATTVVFTAAWVAAALYFPHHPLPHQPLPYWWLLLDRLVSPWGMIGIALVVLARIERNVGLRLFTLAYLAPVLLVLPTNEGWGLAGWGLQARFAAPQVVSGALLLLGAAGFFRAARRRQR</sequence>
<feature type="transmembrane region" description="Helical" evidence="1">
    <location>
        <begin position="34"/>
        <end position="53"/>
    </location>
</feature>
<accession>A0A1C4XUE8</accession>
<reference evidence="2 3" key="1">
    <citation type="submission" date="2016-06" db="EMBL/GenBank/DDBJ databases">
        <authorList>
            <person name="Kjaerup R.B."/>
            <person name="Dalgaard T.S."/>
            <person name="Juul-Madsen H.R."/>
        </authorList>
    </citation>
    <scope>NUCLEOTIDE SEQUENCE [LARGE SCALE GENOMIC DNA]</scope>
    <source>
        <strain evidence="2 3">DSM 45626</strain>
    </source>
</reference>
<dbReference type="RefSeq" id="WP_091284450.1">
    <property type="nucleotide sequence ID" value="NZ_FMCW01000030.1"/>
</dbReference>
<feature type="transmembrane region" description="Helical" evidence="1">
    <location>
        <begin position="209"/>
        <end position="226"/>
    </location>
</feature>
<dbReference type="Proteomes" id="UP000199375">
    <property type="component" value="Unassembled WGS sequence"/>
</dbReference>
<keyword evidence="1" id="KW-0472">Membrane</keyword>